<sequence length="455" mass="49095">GKIAAEGWLTTNLHKLLERKVHTTRSLNRPAGMEIPVTEREKEITVQYGRRFKVAPQVIACEGWRITVLLSALNSEEIRVCRRPLTGVWDVAENGARAAGSYAITDFALASCDISLVGTACDHSWVEYGLGRELVGLKNCTDEPYTYVFTTVVLRAGCAPLVHLRKFSTPPQPSQEASSSGPRQLVDLSQKAPLSPNPGLVLGPLLQRSLSEQFQTPQADDAVPAFLPTWEALSTSWRSVVEASASCFPGPLSGIWSLSEHGQVNGCDDSSPSTCPALNAQANANTFTAHIGAGRTGRSHTLLHATSMNDLVFELRSSKDPQSPWISVGIGHVVVLAGRPNPMLHLRRGWTTPNPTEAHQLGHVIKDIRYADALIKLEDPSDPTNSMMLQARRTPNSGCGMATIDNRVYDWCNSTCLDSSSMVAAIKLAGRSGTEAGPQVGGCPPVRSMSPTSKR</sequence>
<feature type="non-terminal residue" evidence="2">
    <location>
        <position position="1"/>
    </location>
</feature>
<dbReference type="AlphaFoldDB" id="A0AAE0C2Z3"/>
<gene>
    <name evidence="2" type="ORF">CYMTET_43031</name>
</gene>
<dbReference type="EMBL" id="LGRX02028935">
    <property type="protein sequence ID" value="KAK3247472.1"/>
    <property type="molecule type" value="Genomic_DNA"/>
</dbReference>
<protein>
    <submittedName>
        <fullName evidence="2">Uncharacterized protein</fullName>
    </submittedName>
</protein>
<feature type="region of interest" description="Disordered" evidence="1">
    <location>
        <begin position="433"/>
        <end position="455"/>
    </location>
</feature>
<accession>A0AAE0C2Z3</accession>
<evidence type="ECO:0000313" key="2">
    <source>
        <dbReference type="EMBL" id="KAK3247472.1"/>
    </source>
</evidence>
<evidence type="ECO:0000256" key="1">
    <source>
        <dbReference type="SAM" id="MobiDB-lite"/>
    </source>
</evidence>
<keyword evidence="3" id="KW-1185">Reference proteome</keyword>
<dbReference type="Proteomes" id="UP001190700">
    <property type="component" value="Unassembled WGS sequence"/>
</dbReference>
<comment type="caution">
    <text evidence="2">The sequence shown here is derived from an EMBL/GenBank/DDBJ whole genome shotgun (WGS) entry which is preliminary data.</text>
</comment>
<evidence type="ECO:0000313" key="3">
    <source>
        <dbReference type="Proteomes" id="UP001190700"/>
    </source>
</evidence>
<organism evidence="2 3">
    <name type="scientific">Cymbomonas tetramitiformis</name>
    <dbReference type="NCBI Taxonomy" id="36881"/>
    <lineage>
        <taxon>Eukaryota</taxon>
        <taxon>Viridiplantae</taxon>
        <taxon>Chlorophyta</taxon>
        <taxon>Pyramimonadophyceae</taxon>
        <taxon>Pyramimonadales</taxon>
        <taxon>Pyramimonadaceae</taxon>
        <taxon>Cymbomonas</taxon>
    </lineage>
</organism>
<reference evidence="2 3" key="1">
    <citation type="journal article" date="2015" name="Genome Biol. Evol.">
        <title>Comparative Genomics of a Bacterivorous Green Alga Reveals Evolutionary Causalities and Consequences of Phago-Mixotrophic Mode of Nutrition.</title>
        <authorList>
            <person name="Burns J.A."/>
            <person name="Paasch A."/>
            <person name="Narechania A."/>
            <person name="Kim E."/>
        </authorList>
    </citation>
    <scope>NUCLEOTIDE SEQUENCE [LARGE SCALE GENOMIC DNA]</scope>
    <source>
        <strain evidence="2 3">PLY_AMNH</strain>
    </source>
</reference>
<name>A0AAE0C2Z3_9CHLO</name>
<proteinExistence type="predicted"/>